<gene>
    <name evidence="2" type="ORF">S03H2_05319</name>
</gene>
<feature type="transmembrane region" description="Helical" evidence="1">
    <location>
        <begin position="6"/>
        <end position="26"/>
    </location>
</feature>
<keyword evidence="1" id="KW-0472">Membrane</keyword>
<dbReference type="AlphaFoldDB" id="X1F7D7"/>
<evidence type="ECO:0000256" key="1">
    <source>
        <dbReference type="SAM" id="Phobius"/>
    </source>
</evidence>
<name>X1F7D7_9ZZZZ</name>
<organism evidence="2">
    <name type="scientific">marine sediment metagenome</name>
    <dbReference type="NCBI Taxonomy" id="412755"/>
    <lineage>
        <taxon>unclassified sequences</taxon>
        <taxon>metagenomes</taxon>
        <taxon>ecological metagenomes</taxon>
    </lineage>
</organism>
<evidence type="ECO:0000313" key="2">
    <source>
        <dbReference type="EMBL" id="GAH25319.1"/>
    </source>
</evidence>
<feature type="transmembrane region" description="Helical" evidence="1">
    <location>
        <begin position="33"/>
        <end position="54"/>
    </location>
</feature>
<proteinExistence type="predicted"/>
<keyword evidence="1" id="KW-0812">Transmembrane</keyword>
<sequence>TGTQDIAEVAPQLLACIFIGFLSGTISKGLKRGLIASILVIIIAFLIWMLLSVISGEDLMALFQGAQLFSTIGGIFSAILGSVIGGVLGGLISGPYEEV</sequence>
<accession>X1F7D7</accession>
<feature type="transmembrane region" description="Helical" evidence="1">
    <location>
        <begin position="66"/>
        <end position="92"/>
    </location>
</feature>
<protein>
    <submittedName>
        <fullName evidence="2">Uncharacterized protein</fullName>
    </submittedName>
</protein>
<reference evidence="2" key="1">
    <citation type="journal article" date="2014" name="Front. Microbiol.">
        <title>High frequency of phylogenetically diverse reductive dehalogenase-homologous genes in deep subseafloor sedimentary metagenomes.</title>
        <authorList>
            <person name="Kawai M."/>
            <person name="Futagami T."/>
            <person name="Toyoda A."/>
            <person name="Takaki Y."/>
            <person name="Nishi S."/>
            <person name="Hori S."/>
            <person name="Arai W."/>
            <person name="Tsubouchi T."/>
            <person name="Morono Y."/>
            <person name="Uchiyama I."/>
            <person name="Ito T."/>
            <person name="Fujiyama A."/>
            <person name="Inagaki F."/>
            <person name="Takami H."/>
        </authorList>
    </citation>
    <scope>NUCLEOTIDE SEQUENCE</scope>
    <source>
        <strain evidence="2">Expedition CK06-06</strain>
    </source>
</reference>
<keyword evidence="1" id="KW-1133">Transmembrane helix</keyword>
<feature type="non-terminal residue" evidence="2">
    <location>
        <position position="1"/>
    </location>
</feature>
<dbReference type="EMBL" id="BARU01002207">
    <property type="protein sequence ID" value="GAH25319.1"/>
    <property type="molecule type" value="Genomic_DNA"/>
</dbReference>
<comment type="caution">
    <text evidence="2">The sequence shown here is derived from an EMBL/GenBank/DDBJ whole genome shotgun (WGS) entry which is preliminary data.</text>
</comment>